<feature type="compositionally biased region" description="Polar residues" evidence="1">
    <location>
        <begin position="476"/>
        <end position="499"/>
    </location>
</feature>
<dbReference type="Proteomes" id="UP000039865">
    <property type="component" value="Unassembled WGS sequence"/>
</dbReference>
<evidence type="ECO:0000259" key="2">
    <source>
        <dbReference type="PROSITE" id="PS51043"/>
    </source>
</evidence>
<dbReference type="OrthoDB" id="449513at2759"/>
<dbReference type="SMART" id="SM01127">
    <property type="entry name" value="DDHD"/>
    <property type="match status" value="1"/>
</dbReference>
<dbReference type="GO" id="GO:0004620">
    <property type="term" value="F:phospholipase activity"/>
    <property type="evidence" value="ECO:0007669"/>
    <property type="project" value="TreeGrafter"/>
</dbReference>
<organism evidence="3 4">
    <name type="scientific">Stylonychia lemnae</name>
    <name type="common">Ciliate</name>
    <dbReference type="NCBI Taxonomy" id="5949"/>
    <lineage>
        <taxon>Eukaryota</taxon>
        <taxon>Sar</taxon>
        <taxon>Alveolata</taxon>
        <taxon>Ciliophora</taxon>
        <taxon>Intramacronucleata</taxon>
        <taxon>Spirotrichea</taxon>
        <taxon>Stichotrichia</taxon>
        <taxon>Sporadotrichida</taxon>
        <taxon>Oxytrichidae</taxon>
        <taxon>Stylonychinae</taxon>
        <taxon>Stylonychia</taxon>
    </lineage>
</organism>
<dbReference type="PROSITE" id="PS51043">
    <property type="entry name" value="DDHD"/>
    <property type="match status" value="1"/>
</dbReference>
<dbReference type="PANTHER" id="PTHR23509">
    <property type="entry name" value="PA-PL1 PHOSPHOLIPASE FAMILY"/>
    <property type="match status" value="1"/>
</dbReference>
<reference evidence="3 4" key="1">
    <citation type="submission" date="2014-06" db="EMBL/GenBank/DDBJ databases">
        <authorList>
            <person name="Swart Estienne"/>
        </authorList>
    </citation>
    <scope>NUCLEOTIDE SEQUENCE [LARGE SCALE GENOMIC DNA]</scope>
    <source>
        <strain evidence="3 4">130c</strain>
    </source>
</reference>
<dbReference type="Pfam" id="PF02862">
    <property type="entry name" value="DDHD"/>
    <property type="match status" value="1"/>
</dbReference>
<feature type="compositionally biased region" description="Basic and acidic residues" evidence="1">
    <location>
        <begin position="502"/>
        <end position="511"/>
    </location>
</feature>
<dbReference type="InterPro" id="IPR029058">
    <property type="entry name" value="AB_hydrolase_fold"/>
</dbReference>
<accession>A0A078AEB3</accession>
<keyword evidence="4" id="KW-1185">Reference proteome</keyword>
<dbReference type="EMBL" id="CCKQ01007832">
    <property type="protein sequence ID" value="CDW79258.1"/>
    <property type="molecule type" value="Genomic_DNA"/>
</dbReference>
<feature type="region of interest" description="Disordered" evidence="1">
    <location>
        <begin position="35"/>
        <end position="102"/>
    </location>
</feature>
<dbReference type="SUPFAM" id="SSF53474">
    <property type="entry name" value="alpha/beta-Hydrolases"/>
    <property type="match status" value="1"/>
</dbReference>
<feature type="region of interest" description="Disordered" evidence="1">
    <location>
        <begin position="476"/>
        <end position="529"/>
    </location>
</feature>
<feature type="domain" description="DDHD" evidence="2">
    <location>
        <begin position="740"/>
        <end position="943"/>
    </location>
</feature>
<feature type="region of interest" description="Disordered" evidence="1">
    <location>
        <begin position="440"/>
        <end position="463"/>
    </location>
</feature>
<sequence length="951" mass="108827">MKVNIRSNKDLMSFQQPALKPTSFLIDYGKPKSNNNIFPAQGEQTSLNIGGGSPNMGNLNSFNQPDRNKSYISNQDSLGKLGSVGYPSPSHNSTSNAYQDNMRSRQLFGDYDPFRDRKGSEQKHYGSNKELKTFQPSSESFVRADSRTKDMQSIRKRSMMGEIGSSLIHPQSENTTNLKSKYNAESQRRAGGPPNNISVTNSMSNYQVMRDQMQREKDRGDIMSAGGMSPKDSHNNSDLLGRAAGLTINETERLRDMKHNFAADHLRKQHVIENEKGGIFDRSENSGVKNMYIPASNNVNEEIQAQFYKNKQKHWQHVNKFSDDNAQSSLIDVVNPDNMTSEDKRAFINQKLQYMQLNVPGSAPNVQIGQYEISLKRRHGAKKQIQQRQNKLKAQMSMLNERSKSEQLQRDPQIQIEQVDTEDNKSVSIDKISISVPSVTLQSKQEDVQKNNGDLEVPDITPKRNQQSFLNNLKNLFSFSPKSKPDANTHNSQPLQQQRKGSHSENDHKGDSACSSVSSDDEEEEKKLQRDESAFIKQFEYVENTREQYLILLVHGIGTKEAYQAQNIKEFRASIEKVCKRYFKNTNYDFVIKMVDWKSILNNKHTKEKVDRVTVVDGAQSVREVFNETVVDILFYLSQQYRTQILNKVAQEARTYYNELSQGGKNKRFKGKVTWVGHSLGTAISYDLLARQQPAKPSLSRKSQTRHLFEDLSVDKDEATNLQSDSSNYKMSPEDEALQLGFNIEHYFLLGSPLGLFVSIYNEENFIKEKLPTTKNFYNIFHPADFIAYRIEPLFSNNDLGGVQNEIKPPVKLPYYKNNGYRTYLSISNFFKQNPNSIVHSAFQQINEIQQQLKAQEAEQLLKDDNASLRQTDADGERLGGYGTHQNDEDFDDECALEDQRYDFLLQEKGLETIIKPVGILKAHIKYFSSKDVAYFILKKIHKHKDIPYYL</sequence>
<name>A0A078AEB3_STYLE</name>
<dbReference type="GO" id="GO:0046872">
    <property type="term" value="F:metal ion binding"/>
    <property type="evidence" value="ECO:0007669"/>
    <property type="project" value="InterPro"/>
</dbReference>
<feature type="compositionally biased region" description="Polar residues" evidence="1">
    <location>
        <begin position="55"/>
        <end position="77"/>
    </location>
</feature>
<dbReference type="PANTHER" id="PTHR23509:SF10">
    <property type="entry name" value="LD21067P"/>
    <property type="match status" value="1"/>
</dbReference>
<proteinExistence type="predicted"/>
<dbReference type="InParanoid" id="A0A078AEB3"/>
<evidence type="ECO:0000313" key="4">
    <source>
        <dbReference type="Proteomes" id="UP000039865"/>
    </source>
</evidence>
<feature type="compositionally biased region" description="Polar residues" evidence="1">
    <location>
        <begin position="35"/>
        <end position="48"/>
    </location>
</feature>
<dbReference type="InterPro" id="IPR058055">
    <property type="entry name" value="PA-PLA1"/>
</dbReference>
<protein>
    <submittedName>
        <fullName evidence="3">Isoform a</fullName>
    </submittedName>
</protein>
<feature type="compositionally biased region" description="Polar residues" evidence="1">
    <location>
        <begin position="89"/>
        <end position="101"/>
    </location>
</feature>
<gene>
    <name evidence="3" type="primary">Contig1799.g1945</name>
    <name evidence="3" type="ORF">STYLEM_8244</name>
</gene>
<dbReference type="InterPro" id="IPR004177">
    <property type="entry name" value="DDHD_dom"/>
</dbReference>
<evidence type="ECO:0000313" key="3">
    <source>
        <dbReference type="EMBL" id="CDW79258.1"/>
    </source>
</evidence>
<dbReference type="AlphaFoldDB" id="A0A078AEB3"/>
<evidence type="ECO:0000256" key="1">
    <source>
        <dbReference type="SAM" id="MobiDB-lite"/>
    </source>
</evidence>
<dbReference type="GO" id="GO:0005737">
    <property type="term" value="C:cytoplasm"/>
    <property type="evidence" value="ECO:0007669"/>
    <property type="project" value="TreeGrafter"/>
</dbReference>